<evidence type="ECO:0000313" key="4">
    <source>
        <dbReference type="Proteomes" id="UP000734854"/>
    </source>
</evidence>
<gene>
    <name evidence="3" type="ORF">ZIOFF_057695</name>
</gene>
<dbReference type="AlphaFoldDB" id="A0A8J5F4D1"/>
<proteinExistence type="predicted"/>
<organism evidence="3 4">
    <name type="scientific">Zingiber officinale</name>
    <name type="common">Ginger</name>
    <name type="synonym">Amomum zingiber</name>
    <dbReference type="NCBI Taxonomy" id="94328"/>
    <lineage>
        <taxon>Eukaryota</taxon>
        <taxon>Viridiplantae</taxon>
        <taxon>Streptophyta</taxon>
        <taxon>Embryophyta</taxon>
        <taxon>Tracheophyta</taxon>
        <taxon>Spermatophyta</taxon>
        <taxon>Magnoliopsida</taxon>
        <taxon>Liliopsida</taxon>
        <taxon>Zingiberales</taxon>
        <taxon>Zingiberaceae</taxon>
        <taxon>Zingiber</taxon>
    </lineage>
</organism>
<keyword evidence="4" id="KW-1185">Reference proteome</keyword>
<dbReference type="EMBL" id="JACMSC010000016">
    <property type="protein sequence ID" value="KAG6481103.1"/>
    <property type="molecule type" value="Genomic_DNA"/>
</dbReference>
<comment type="caution">
    <text evidence="3">The sequence shown here is derived from an EMBL/GenBank/DDBJ whole genome shotgun (WGS) entry which is preliminary data.</text>
</comment>
<protein>
    <recommendedName>
        <fullName evidence="2">NAC domain-containing protein</fullName>
    </recommendedName>
</protein>
<dbReference type="PANTHER" id="PTHR31719">
    <property type="entry name" value="NAC TRANSCRIPTION FACTOR 56"/>
    <property type="match status" value="1"/>
</dbReference>
<dbReference type="Pfam" id="PF02365">
    <property type="entry name" value="NAM"/>
    <property type="match status" value="1"/>
</dbReference>
<evidence type="ECO:0000259" key="2">
    <source>
        <dbReference type="PROSITE" id="PS51005"/>
    </source>
</evidence>
<sequence>MSSSIGKCDTVVSLPPGFRFHPTDEELILHYLKNQAAGLPCPVRIAAEIDIYKLDPWDLPEKAVYGDREWYFFSPLDRKYPNGVRPNRAGLSGYWKATGTDRAVLTSQGKVKIGVKKTLVFYKGKNPKGAKTEWIMQEYRLANDDEDDDDDDSLIGRPKNNFGPFNSSMRLDDWVLCRIYKKSSQQFSVADTERSGDSVTSRMFRCSPEIPGAADSAGFPAVLHRDFDDDGNVVVPANWLAEDSASSKRRRASNNGGFIHEGISEGSRRSTVGNQLDAMCQSALMQQLMMNLAVSLGLH</sequence>
<dbReference type="OrthoDB" id="1424968at2759"/>
<dbReference type="GO" id="GO:0006355">
    <property type="term" value="P:regulation of DNA-templated transcription"/>
    <property type="evidence" value="ECO:0007669"/>
    <property type="project" value="InterPro"/>
</dbReference>
<dbReference type="InterPro" id="IPR003441">
    <property type="entry name" value="NAC-dom"/>
</dbReference>
<name>A0A8J5F4D1_ZINOF</name>
<dbReference type="PROSITE" id="PS51005">
    <property type="entry name" value="NAC"/>
    <property type="match status" value="1"/>
</dbReference>
<dbReference type="PANTHER" id="PTHR31719:SF127">
    <property type="entry name" value="NAC TRANSCRIPTION FACTOR 29"/>
    <property type="match status" value="1"/>
</dbReference>
<evidence type="ECO:0000256" key="1">
    <source>
        <dbReference type="SAM" id="MobiDB-lite"/>
    </source>
</evidence>
<reference evidence="3 4" key="1">
    <citation type="submission" date="2020-08" db="EMBL/GenBank/DDBJ databases">
        <title>Plant Genome Project.</title>
        <authorList>
            <person name="Zhang R.-G."/>
        </authorList>
    </citation>
    <scope>NUCLEOTIDE SEQUENCE [LARGE SCALE GENOMIC DNA]</scope>
    <source>
        <tissue evidence="3">Rhizome</tissue>
    </source>
</reference>
<dbReference type="GO" id="GO:0003677">
    <property type="term" value="F:DNA binding"/>
    <property type="evidence" value="ECO:0007669"/>
    <property type="project" value="InterPro"/>
</dbReference>
<feature type="domain" description="NAC" evidence="2">
    <location>
        <begin position="14"/>
        <end position="182"/>
    </location>
</feature>
<evidence type="ECO:0000313" key="3">
    <source>
        <dbReference type="EMBL" id="KAG6481103.1"/>
    </source>
</evidence>
<accession>A0A8J5F4D1</accession>
<feature type="region of interest" description="Disordered" evidence="1">
    <location>
        <begin position="244"/>
        <end position="266"/>
    </location>
</feature>
<dbReference type="Proteomes" id="UP000734854">
    <property type="component" value="Unassembled WGS sequence"/>
</dbReference>